<organism evidence="10 11">
    <name type="scientific">Brassicogethes aeneus</name>
    <name type="common">Rape pollen beetle</name>
    <name type="synonym">Meligethes aeneus</name>
    <dbReference type="NCBI Taxonomy" id="1431903"/>
    <lineage>
        <taxon>Eukaryota</taxon>
        <taxon>Metazoa</taxon>
        <taxon>Ecdysozoa</taxon>
        <taxon>Arthropoda</taxon>
        <taxon>Hexapoda</taxon>
        <taxon>Insecta</taxon>
        <taxon>Pterygota</taxon>
        <taxon>Neoptera</taxon>
        <taxon>Endopterygota</taxon>
        <taxon>Coleoptera</taxon>
        <taxon>Polyphaga</taxon>
        <taxon>Cucujiformia</taxon>
        <taxon>Nitidulidae</taxon>
        <taxon>Meligethinae</taxon>
        <taxon>Brassicogethes</taxon>
    </lineage>
</organism>
<sequence>MKIAIVLKLFCLILSVSKVTCQIERSSTPLNVETQTHRKEVIDTNKDTVRRIQALENCVTSLLEIKIKPLKADDCCLTKICFNNYLLNKIVHSHSQVKGLLLKLCTDKFCLDKENTFGCNLSANILPENYTFSSLLEANRSSSDGSPKIGNKSDNIQSQSEENDDKKIVRSNNGFIASNSPITDGLQFLDVPRGDDMRIPGLRILNEYLLFGPFSTLMGYLQPAGFPLELLKDFLDQKIGFEIFVMQVLKLEMVVVGWILFWAMLSIGLPFAISAQLCCRGNIRRLDEEFSTTGSTTNFYDKWTGNTLVVLLHVLLVLLLCPIILILAGNEQISKSISNAEYSQEIIYEDIHTFIRNTHMQISLVTTSSTDITFEAIRKDFEDLENLLGKPYQQALAAETGIDIALEALQELKISTAQVTNLVSDILNDCTLAGKESVLLQEQLREISRELTTARQQCNLKDRALCYTLQYSGYDVVFSCENITSDKRIQHLHRLGTEDNFNISIDIAGEGFVKIDEHVESDAIPKVSGSY</sequence>
<keyword evidence="9" id="KW-0732">Signal</keyword>
<comment type="similarity">
    <text evidence="2">Belongs to the prominin family.</text>
</comment>
<keyword evidence="11" id="KW-1185">Reference proteome</keyword>
<accession>A0A9P0B326</accession>
<keyword evidence="3 8" id="KW-0812">Transmembrane</keyword>
<evidence type="ECO:0000256" key="9">
    <source>
        <dbReference type="SAM" id="SignalP"/>
    </source>
</evidence>
<protein>
    <submittedName>
        <fullName evidence="10">Uncharacterized protein</fullName>
    </submittedName>
</protein>
<evidence type="ECO:0000256" key="8">
    <source>
        <dbReference type="SAM" id="Phobius"/>
    </source>
</evidence>
<reference evidence="10" key="1">
    <citation type="submission" date="2021-12" db="EMBL/GenBank/DDBJ databases">
        <authorList>
            <person name="King R."/>
        </authorList>
    </citation>
    <scope>NUCLEOTIDE SEQUENCE</scope>
</reference>
<feature type="transmembrane region" description="Helical" evidence="8">
    <location>
        <begin position="308"/>
        <end position="329"/>
    </location>
</feature>
<evidence type="ECO:0000256" key="5">
    <source>
        <dbReference type="ARBA" id="ARBA00023136"/>
    </source>
</evidence>
<feature type="region of interest" description="Disordered" evidence="7">
    <location>
        <begin position="141"/>
        <end position="164"/>
    </location>
</feature>
<evidence type="ECO:0000313" key="11">
    <source>
        <dbReference type="Proteomes" id="UP001154078"/>
    </source>
</evidence>
<dbReference type="PANTHER" id="PTHR22730">
    <property type="entry name" value="PROMININ PROM PROTEIN"/>
    <property type="match status" value="1"/>
</dbReference>
<keyword evidence="6" id="KW-0325">Glycoprotein</keyword>
<feature type="transmembrane region" description="Helical" evidence="8">
    <location>
        <begin position="255"/>
        <end position="275"/>
    </location>
</feature>
<name>A0A9P0B326_BRAAE</name>
<feature type="chain" id="PRO_5040185917" evidence="9">
    <location>
        <begin position="22"/>
        <end position="531"/>
    </location>
</feature>
<dbReference type="Proteomes" id="UP001154078">
    <property type="component" value="Chromosome 3"/>
</dbReference>
<dbReference type="GO" id="GO:0016020">
    <property type="term" value="C:membrane"/>
    <property type="evidence" value="ECO:0007669"/>
    <property type="project" value="UniProtKB-SubCell"/>
</dbReference>
<evidence type="ECO:0000256" key="3">
    <source>
        <dbReference type="ARBA" id="ARBA00022692"/>
    </source>
</evidence>
<evidence type="ECO:0000256" key="2">
    <source>
        <dbReference type="ARBA" id="ARBA00006058"/>
    </source>
</evidence>
<evidence type="ECO:0000256" key="6">
    <source>
        <dbReference type="ARBA" id="ARBA00023180"/>
    </source>
</evidence>
<evidence type="ECO:0000313" key="10">
    <source>
        <dbReference type="EMBL" id="CAH0552998.1"/>
    </source>
</evidence>
<dbReference type="InterPro" id="IPR008795">
    <property type="entry name" value="Prominin"/>
</dbReference>
<keyword evidence="5 8" id="KW-0472">Membrane</keyword>
<comment type="subcellular location">
    <subcellularLocation>
        <location evidence="1">Membrane</location>
        <topology evidence="1">Multi-pass membrane protein</topology>
    </subcellularLocation>
</comment>
<evidence type="ECO:0000256" key="1">
    <source>
        <dbReference type="ARBA" id="ARBA00004141"/>
    </source>
</evidence>
<dbReference type="EMBL" id="OV121134">
    <property type="protein sequence ID" value="CAH0552998.1"/>
    <property type="molecule type" value="Genomic_DNA"/>
</dbReference>
<dbReference type="OrthoDB" id="8188647at2759"/>
<dbReference type="PANTHER" id="PTHR22730:SF1">
    <property type="entry name" value="PROMININ-LIKE PROTEIN"/>
    <property type="match status" value="1"/>
</dbReference>
<gene>
    <name evidence="10" type="ORF">MELIAE_LOCUS5107</name>
</gene>
<keyword evidence="4 8" id="KW-1133">Transmembrane helix</keyword>
<evidence type="ECO:0000256" key="4">
    <source>
        <dbReference type="ARBA" id="ARBA00022989"/>
    </source>
</evidence>
<dbReference type="AlphaFoldDB" id="A0A9P0B326"/>
<feature type="signal peptide" evidence="9">
    <location>
        <begin position="1"/>
        <end position="21"/>
    </location>
</feature>
<evidence type="ECO:0000256" key="7">
    <source>
        <dbReference type="SAM" id="MobiDB-lite"/>
    </source>
</evidence>
<proteinExistence type="inferred from homology"/>
<dbReference type="Pfam" id="PF05478">
    <property type="entry name" value="Prominin"/>
    <property type="match status" value="1"/>
</dbReference>